<dbReference type="GO" id="GO:0015344">
    <property type="term" value="F:siderophore uptake transmembrane transporter activity"/>
    <property type="evidence" value="ECO:0007669"/>
    <property type="project" value="TreeGrafter"/>
</dbReference>
<keyword evidence="11 14" id="KW-0472">Membrane</keyword>
<evidence type="ECO:0000256" key="7">
    <source>
        <dbReference type="ARBA" id="ARBA00022729"/>
    </source>
</evidence>
<evidence type="ECO:0000256" key="10">
    <source>
        <dbReference type="ARBA" id="ARBA00023077"/>
    </source>
</evidence>
<feature type="signal peptide" evidence="16">
    <location>
        <begin position="1"/>
        <end position="22"/>
    </location>
</feature>
<dbReference type="GO" id="GO:0015891">
    <property type="term" value="P:siderophore transport"/>
    <property type="evidence" value="ECO:0007669"/>
    <property type="project" value="InterPro"/>
</dbReference>
<keyword evidence="3 14" id="KW-0813">Transport</keyword>
<dbReference type="PANTHER" id="PTHR32552:SF68">
    <property type="entry name" value="FERRICHROME OUTER MEMBRANE TRANSPORTER_PHAGE RECEPTOR"/>
    <property type="match status" value="1"/>
</dbReference>
<keyword evidence="8" id="KW-0408">Iron</keyword>
<keyword evidence="5" id="KW-0410">Iron transport</keyword>
<dbReference type="RefSeq" id="WP_050599364.1">
    <property type="nucleotide sequence ID" value="NZ_JYNE01000015.1"/>
</dbReference>
<proteinExistence type="inferred from homology"/>
<keyword evidence="4 14" id="KW-1134">Transmembrane beta strand</keyword>
<dbReference type="Gene3D" id="2.170.130.10">
    <property type="entry name" value="TonB-dependent receptor, plug domain"/>
    <property type="match status" value="1"/>
</dbReference>
<dbReference type="PATRIC" id="fig|1306953.7.peg.1932"/>
<evidence type="ECO:0000313" key="20">
    <source>
        <dbReference type="Proteomes" id="UP000037446"/>
    </source>
</evidence>
<evidence type="ECO:0000256" key="1">
    <source>
        <dbReference type="ARBA" id="ARBA00004571"/>
    </source>
</evidence>
<keyword evidence="6 14" id="KW-0812">Transmembrane</keyword>
<feature type="domain" description="TonB-dependent receptor plug" evidence="18">
    <location>
        <begin position="60"/>
        <end position="159"/>
    </location>
</feature>
<sequence>MKAILATTTATLALTLAAPAFAQDAQADTANETAQADASAIVVTGTLSEFGAIKSDTPIVEVARSISIETQQDFVIKGAQSLDDALTYTAGVTAEPFGFSTRGDFVQVRGLDAPEYRDNLQYLFGFYNNTRQDLYTLEQVEVLKGPASVLYGAGAPGGILNVVTKRPHGESEGQLRVDYGSFDRKQIATDINVAIPGAEDEAQFRFIGLYRDADSQIEEVSDNKLVLAPSFTARPASGTEITILANYSDQESDTAHQFLPVTGTLLPAPGGQEIDPYVYHGAPGFNAYDTQSFALSLIVEQELSQAFSLEGIGRYMRSDAEYRQAWIAFAGNGVPRLDADGNGLWTYYLADNRSEQMAFDVRLRGEFDTGPIEHELLAGVQYQDVFTDSGTAYIFNGGVLNAFDPQYQNVLSVDEVRQAQGNGPRNFIDTTGYYISDTMTLGNLVATAGIRFDEVTNAVENGTTQEDDATSVSFGVLYRGPAGITPYASYAESFQPVVGIDTITNQQLKPQEGRQYEVGIKWQPRGVNALVTVAAFDIEISNLPNPNSLFGANSQQEGVSKVRGVEFEANALLGGLRLDANASYLDAEDPNGLPLSSISDWQASLFAMYDFAGALDGFSFGGGVRYVGGNESSGISALDGNLLTYRVDGRTVGDLSAGYDFGPFELRVTARNVTDEDYFSVCLVRGDCFPGERRSINGSLAFNF</sequence>
<organism evidence="19 20">
    <name type="scientific">Qipengyuania citrea LAMA 915</name>
    <dbReference type="NCBI Taxonomy" id="1306953"/>
    <lineage>
        <taxon>Bacteria</taxon>
        <taxon>Pseudomonadati</taxon>
        <taxon>Pseudomonadota</taxon>
        <taxon>Alphaproteobacteria</taxon>
        <taxon>Sphingomonadales</taxon>
        <taxon>Erythrobacteraceae</taxon>
        <taxon>Qipengyuania</taxon>
    </lineage>
</organism>
<dbReference type="GO" id="GO:0009279">
    <property type="term" value="C:cell outer membrane"/>
    <property type="evidence" value="ECO:0007669"/>
    <property type="project" value="UniProtKB-SubCell"/>
</dbReference>
<accession>A0A0L1KGT6</accession>
<evidence type="ECO:0000256" key="9">
    <source>
        <dbReference type="ARBA" id="ARBA00023065"/>
    </source>
</evidence>
<evidence type="ECO:0000256" key="12">
    <source>
        <dbReference type="ARBA" id="ARBA00023170"/>
    </source>
</evidence>
<evidence type="ECO:0000256" key="5">
    <source>
        <dbReference type="ARBA" id="ARBA00022496"/>
    </source>
</evidence>
<evidence type="ECO:0000256" key="16">
    <source>
        <dbReference type="SAM" id="SignalP"/>
    </source>
</evidence>
<keyword evidence="13 14" id="KW-0998">Cell outer membrane</keyword>
<protein>
    <submittedName>
        <fullName evidence="19">TonB-denpendent Ferrichrome-iron receptor</fullName>
    </submittedName>
</protein>
<dbReference type="InterPro" id="IPR000531">
    <property type="entry name" value="Beta-barrel_TonB"/>
</dbReference>
<dbReference type="InterPro" id="IPR037066">
    <property type="entry name" value="Plug_dom_sf"/>
</dbReference>
<keyword evidence="12 19" id="KW-0675">Receptor</keyword>
<comment type="caution">
    <text evidence="19">The sequence shown here is derived from an EMBL/GenBank/DDBJ whole genome shotgun (WGS) entry which is preliminary data.</text>
</comment>
<evidence type="ECO:0000256" key="2">
    <source>
        <dbReference type="ARBA" id="ARBA00009810"/>
    </source>
</evidence>
<keyword evidence="7 16" id="KW-0732">Signal</keyword>
<dbReference type="CDD" id="cd01347">
    <property type="entry name" value="ligand_gated_channel"/>
    <property type="match status" value="1"/>
</dbReference>
<gene>
    <name evidence="19" type="ORF">J121_1880</name>
</gene>
<feature type="domain" description="TonB-dependent receptor-like beta-barrel" evidence="17">
    <location>
        <begin position="245"/>
        <end position="673"/>
    </location>
</feature>
<evidence type="ECO:0000256" key="13">
    <source>
        <dbReference type="ARBA" id="ARBA00023237"/>
    </source>
</evidence>
<dbReference type="STRING" id="1306953.J121_1880"/>
<dbReference type="EMBL" id="JYNE01000015">
    <property type="protein sequence ID" value="KNH03290.1"/>
    <property type="molecule type" value="Genomic_DNA"/>
</dbReference>
<evidence type="ECO:0000256" key="4">
    <source>
        <dbReference type="ARBA" id="ARBA00022452"/>
    </source>
</evidence>
<dbReference type="Pfam" id="PF07715">
    <property type="entry name" value="Plug"/>
    <property type="match status" value="1"/>
</dbReference>
<dbReference type="InterPro" id="IPR010105">
    <property type="entry name" value="TonB_sidphr_rcpt"/>
</dbReference>
<reference evidence="19" key="1">
    <citation type="submission" date="2015-02" db="EMBL/GenBank/DDBJ databases">
        <authorList>
            <person name="Chooi Y.-H."/>
        </authorList>
    </citation>
    <scope>NUCLEOTIDE SEQUENCE [LARGE SCALE GENOMIC DNA]</scope>
    <source>
        <strain evidence="19">LAMA 915</strain>
    </source>
</reference>
<name>A0A0L1KGT6_9SPHN</name>
<evidence type="ECO:0000256" key="6">
    <source>
        <dbReference type="ARBA" id="ARBA00022692"/>
    </source>
</evidence>
<evidence type="ECO:0000259" key="17">
    <source>
        <dbReference type="Pfam" id="PF00593"/>
    </source>
</evidence>
<evidence type="ECO:0000256" key="11">
    <source>
        <dbReference type="ARBA" id="ARBA00023136"/>
    </source>
</evidence>
<evidence type="ECO:0000256" key="3">
    <source>
        <dbReference type="ARBA" id="ARBA00022448"/>
    </source>
</evidence>
<feature type="chain" id="PRO_5005554468" evidence="16">
    <location>
        <begin position="23"/>
        <end position="704"/>
    </location>
</feature>
<dbReference type="PANTHER" id="PTHR32552">
    <property type="entry name" value="FERRICHROME IRON RECEPTOR-RELATED"/>
    <property type="match status" value="1"/>
</dbReference>
<dbReference type="Proteomes" id="UP000037446">
    <property type="component" value="Unassembled WGS sequence"/>
</dbReference>
<dbReference type="Gene3D" id="2.40.170.20">
    <property type="entry name" value="TonB-dependent receptor, beta-barrel domain"/>
    <property type="match status" value="1"/>
</dbReference>
<evidence type="ECO:0000256" key="8">
    <source>
        <dbReference type="ARBA" id="ARBA00023004"/>
    </source>
</evidence>
<dbReference type="InterPro" id="IPR012910">
    <property type="entry name" value="Plug_dom"/>
</dbReference>
<dbReference type="GO" id="GO:0038023">
    <property type="term" value="F:signaling receptor activity"/>
    <property type="evidence" value="ECO:0007669"/>
    <property type="project" value="InterPro"/>
</dbReference>
<keyword evidence="9" id="KW-0406">Ion transport</keyword>
<dbReference type="InterPro" id="IPR039426">
    <property type="entry name" value="TonB-dep_rcpt-like"/>
</dbReference>
<dbReference type="AlphaFoldDB" id="A0A0L1KGT6"/>
<comment type="similarity">
    <text evidence="2 14 15">Belongs to the TonB-dependent receptor family.</text>
</comment>
<keyword evidence="10 15" id="KW-0798">TonB box</keyword>
<evidence type="ECO:0000256" key="14">
    <source>
        <dbReference type="PROSITE-ProRule" id="PRU01360"/>
    </source>
</evidence>
<evidence type="ECO:0000256" key="15">
    <source>
        <dbReference type="RuleBase" id="RU003357"/>
    </source>
</evidence>
<dbReference type="InterPro" id="IPR036942">
    <property type="entry name" value="Beta-barrel_TonB_sf"/>
</dbReference>
<evidence type="ECO:0000259" key="18">
    <source>
        <dbReference type="Pfam" id="PF07715"/>
    </source>
</evidence>
<dbReference type="NCBIfam" id="TIGR01783">
    <property type="entry name" value="TonB-siderophor"/>
    <property type="match status" value="1"/>
</dbReference>
<comment type="subcellular location">
    <subcellularLocation>
        <location evidence="1 14">Cell outer membrane</location>
        <topology evidence="1 14">Multi-pass membrane protein</topology>
    </subcellularLocation>
</comment>
<evidence type="ECO:0000313" key="19">
    <source>
        <dbReference type="EMBL" id="KNH03290.1"/>
    </source>
</evidence>
<dbReference type="Pfam" id="PF00593">
    <property type="entry name" value="TonB_dep_Rec_b-barrel"/>
    <property type="match status" value="1"/>
</dbReference>
<dbReference type="PROSITE" id="PS52016">
    <property type="entry name" value="TONB_DEPENDENT_REC_3"/>
    <property type="match status" value="1"/>
</dbReference>
<dbReference type="SUPFAM" id="SSF56935">
    <property type="entry name" value="Porins"/>
    <property type="match status" value="1"/>
</dbReference>